<dbReference type="PANTHER" id="PTHR43877:SF2">
    <property type="entry name" value="AMINOALKYLPHOSPHONATE N-ACETYLTRANSFERASE-RELATED"/>
    <property type="match status" value="1"/>
</dbReference>
<dbReference type="GeneID" id="81470236"/>
<dbReference type="SUPFAM" id="SSF55729">
    <property type="entry name" value="Acyl-CoA N-acyltransferases (Nat)"/>
    <property type="match status" value="1"/>
</dbReference>
<keyword evidence="1 4" id="KW-0808">Transferase</keyword>
<protein>
    <submittedName>
        <fullName evidence="4">GNAT family N-acetyltransferase</fullName>
    </submittedName>
</protein>
<dbReference type="NCBIfam" id="NF040501">
    <property type="entry name" value="resist_ArsN2"/>
    <property type="match status" value="1"/>
</dbReference>
<gene>
    <name evidence="4" type="ORF">IAE60_04610</name>
</gene>
<evidence type="ECO:0000256" key="1">
    <source>
        <dbReference type="ARBA" id="ARBA00022679"/>
    </source>
</evidence>
<dbReference type="Gene3D" id="3.40.630.30">
    <property type="match status" value="1"/>
</dbReference>
<sequence length="143" mass="15266">MTSIRPSRADDIDAITALLETHALPTADLAASQVSFWVAEEDGRIAAVVGLEQHGDTGLLRSLAVSPLHQGKGHGQRLVQSLEAEARMRGITGIVLLTQTADAFFVRLGYAMVARDTVPDAVRDSAEFRSLCPASALCMLKPL</sequence>
<dbReference type="InterPro" id="IPR050832">
    <property type="entry name" value="Bact_Acetyltransf"/>
</dbReference>
<dbReference type="GO" id="GO:0016747">
    <property type="term" value="F:acyltransferase activity, transferring groups other than amino-acyl groups"/>
    <property type="evidence" value="ECO:0007669"/>
    <property type="project" value="InterPro"/>
</dbReference>
<evidence type="ECO:0000313" key="5">
    <source>
        <dbReference type="Proteomes" id="UP000515838"/>
    </source>
</evidence>
<dbReference type="PANTHER" id="PTHR43877">
    <property type="entry name" value="AMINOALKYLPHOSPHONATE N-ACETYLTRANSFERASE-RELATED-RELATED"/>
    <property type="match status" value="1"/>
</dbReference>
<dbReference type="CDD" id="cd04301">
    <property type="entry name" value="NAT_SF"/>
    <property type="match status" value="1"/>
</dbReference>
<dbReference type="Pfam" id="PF13508">
    <property type="entry name" value="Acetyltransf_7"/>
    <property type="match status" value="1"/>
</dbReference>
<name>A0A7G9TF40_PSEMX</name>
<evidence type="ECO:0000256" key="2">
    <source>
        <dbReference type="ARBA" id="ARBA00023315"/>
    </source>
</evidence>
<dbReference type="Proteomes" id="UP000515838">
    <property type="component" value="Chromosome"/>
</dbReference>
<reference evidence="4 5" key="1">
    <citation type="submission" date="2020-08" db="EMBL/GenBank/DDBJ databases">
        <title>Streptomycin Non-resistant strain, P. mexicana.</title>
        <authorList>
            <person name="Ganesh-Kumar S."/>
            <person name="Zhe T."/>
            <person name="Yu Z."/>
            <person name="Min Y."/>
        </authorList>
    </citation>
    <scope>NUCLEOTIDE SEQUENCE [LARGE SCALE GENOMIC DNA]</scope>
    <source>
        <strain evidence="4 5">GTZY2</strain>
    </source>
</reference>
<organism evidence="4 5">
    <name type="scientific">Pseudoxanthomonas mexicana</name>
    <dbReference type="NCBI Taxonomy" id="128785"/>
    <lineage>
        <taxon>Bacteria</taxon>
        <taxon>Pseudomonadati</taxon>
        <taxon>Pseudomonadota</taxon>
        <taxon>Gammaproteobacteria</taxon>
        <taxon>Lysobacterales</taxon>
        <taxon>Lysobacteraceae</taxon>
        <taxon>Pseudoxanthomonas</taxon>
    </lineage>
</organism>
<dbReference type="EMBL" id="CP060731">
    <property type="protein sequence ID" value="QNN78715.1"/>
    <property type="molecule type" value="Genomic_DNA"/>
</dbReference>
<dbReference type="AlphaFoldDB" id="A0A7G9TF40"/>
<evidence type="ECO:0000313" key="4">
    <source>
        <dbReference type="EMBL" id="QNN78715.1"/>
    </source>
</evidence>
<dbReference type="InterPro" id="IPR000182">
    <property type="entry name" value="GNAT_dom"/>
</dbReference>
<dbReference type="RefSeq" id="WP_187574038.1">
    <property type="nucleotide sequence ID" value="NZ_CP060731.1"/>
</dbReference>
<accession>A0A7G9TF40</accession>
<evidence type="ECO:0000259" key="3">
    <source>
        <dbReference type="PROSITE" id="PS51186"/>
    </source>
</evidence>
<dbReference type="InterPro" id="IPR016181">
    <property type="entry name" value="Acyl_CoA_acyltransferase"/>
</dbReference>
<proteinExistence type="predicted"/>
<dbReference type="PROSITE" id="PS51186">
    <property type="entry name" value="GNAT"/>
    <property type="match status" value="1"/>
</dbReference>
<feature type="domain" description="N-acetyltransferase" evidence="3">
    <location>
        <begin position="2"/>
        <end position="143"/>
    </location>
</feature>
<keyword evidence="2" id="KW-0012">Acyltransferase</keyword>